<gene>
    <name evidence="1" type="ORF">EV679_2671</name>
</gene>
<evidence type="ECO:0000313" key="2">
    <source>
        <dbReference type="Proteomes" id="UP000292039"/>
    </source>
</evidence>
<proteinExistence type="predicted"/>
<dbReference type="InterPro" id="IPR036388">
    <property type="entry name" value="WH-like_DNA-bd_sf"/>
</dbReference>
<protein>
    <recommendedName>
        <fullName evidence="3">ArsR family transcriptional regulator</fullName>
    </recommendedName>
</protein>
<organism evidence="1 2">
    <name type="scientific">Kerstersia gyiorum</name>
    <dbReference type="NCBI Taxonomy" id="206506"/>
    <lineage>
        <taxon>Bacteria</taxon>
        <taxon>Pseudomonadati</taxon>
        <taxon>Pseudomonadota</taxon>
        <taxon>Betaproteobacteria</taxon>
        <taxon>Burkholderiales</taxon>
        <taxon>Alcaligenaceae</taxon>
        <taxon>Kerstersia</taxon>
    </lineage>
</organism>
<dbReference type="Proteomes" id="UP000292039">
    <property type="component" value="Unassembled WGS sequence"/>
</dbReference>
<reference evidence="1 2" key="1">
    <citation type="submission" date="2019-02" db="EMBL/GenBank/DDBJ databases">
        <title>Genomic Encyclopedia of Type Strains, Phase IV (KMG-IV): sequencing the most valuable type-strain genomes for metagenomic binning, comparative biology and taxonomic classification.</title>
        <authorList>
            <person name="Goeker M."/>
        </authorList>
    </citation>
    <scope>NUCLEOTIDE SEQUENCE [LARGE SCALE GENOMIC DNA]</scope>
    <source>
        <strain evidence="1 2">DSM 16618</strain>
    </source>
</reference>
<accession>A0A4V2EZR9</accession>
<dbReference type="Gene3D" id="1.10.10.10">
    <property type="entry name" value="Winged helix-like DNA-binding domain superfamily/Winged helix DNA-binding domain"/>
    <property type="match status" value="1"/>
</dbReference>
<evidence type="ECO:0000313" key="1">
    <source>
        <dbReference type="EMBL" id="RZS67450.1"/>
    </source>
</evidence>
<sequence length="111" mass="12589">MWALTLCLHARVSFNINFYSLYFYILIVERHISSKQTTPEQLREHAGKACALLKALANEDRLMLLCQTALGRQNVEELEGATGIRQPSLCLASDNVVCIMRTLWNIYCAPT</sequence>
<name>A0A4V2EZR9_9BURK</name>
<dbReference type="EMBL" id="SGWZ01000004">
    <property type="protein sequence ID" value="RZS67450.1"/>
    <property type="molecule type" value="Genomic_DNA"/>
</dbReference>
<evidence type="ECO:0008006" key="3">
    <source>
        <dbReference type="Google" id="ProtNLM"/>
    </source>
</evidence>
<comment type="caution">
    <text evidence="1">The sequence shown here is derived from an EMBL/GenBank/DDBJ whole genome shotgun (WGS) entry which is preliminary data.</text>
</comment>
<dbReference type="AlphaFoldDB" id="A0A4V2EZR9"/>